<proteinExistence type="predicted"/>
<protein>
    <recommendedName>
        <fullName evidence="2">PD-(D/E)XK nuclease-like domain-containing protein</fullName>
    </recommendedName>
</protein>
<dbReference type="Proteomes" id="UP001140562">
    <property type="component" value="Unassembled WGS sequence"/>
</dbReference>
<dbReference type="InterPro" id="IPR046797">
    <property type="entry name" value="PDDEXK_12"/>
</dbReference>
<keyword evidence="4" id="KW-1185">Reference proteome</keyword>
<organism evidence="3 4">
    <name type="scientific">Didymella glomerata</name>
    <dbReference type="NCBI Taxonomy" id="749621"/>
    <lineage>
        <taxon>Eukaryota</taxon>
        <taxon>Fungi</taxon>
        <taxon>Dikarya</taxon>
        <taxon>Ascomycota</taxon>
        <taxon>Pezizomycotina</taxon>
        <taxon>Dothideomycetes</taxon>
        <taxon>Pleosporomycetidae</taxon>
        <taxon>Pleosporales</taxon>
        <taxon>Pleosporineae</taxon>
        <taxon>Didymellaceae</taxon>
        <taxon>Didymella</taxon>
    </lineage>
</organism>
<name>A0A9W8WPM6_9PLEO</name>
<evidence type="ECO:0000259" key="2">
    <source>
        <dbReference type="Pfam" id="PF20516"/>
    </source>
</evidence>
<accession>A0A9W8WPM6</accession>
<dbReference type="AlphaFoldDB" id="A0A9W8WPM6"/>
<feature type="compositionally biased region" description="Basic residues" evidence="1">
    <location>
        <begin position="40"/>
        <end position="50"/>
    </location>
</feature>
<comment type="caution">
    <text evidence="3">The sequence shown here is derived from an EMBL/GenBank/DDBJ whole genome shotgun (WGS) entry which is preliminary data.</text>
</comment>
<dbReference type="Pfam" id="PF20516">
    <property type="entry name" value="PDDEXK_12"/>
    <property type="match status" value="1"/>
</dbReference>
<feature type="compositionally biased region" description="Polar residues" evidence="1">
    <location>
        <begin position="59"/>
        <end position="76"/>
    </location>
</feature>
<evidence type="ECO:0000256" key="1">
    <source>
        <dbReference type="SAM" id="MobiDB-lite"/>
    </source>
</evidence>
<dbReference type="OrthoDB" id="4161186at2759"/>
<reference evidence="3" key="1">
    <citation type="submission" date="2022-10" db="EMBL/GenBank/DDBJ databases">
        <title>Tapping the CABI collections for fungal endophytes: first genome assemblies for Collariella, Neodidymelliopsis, Ascochyta clinopodiicola, Didymella pomorum, Didymosphaeria variabile, Neocosmospora piperis and Neocucurbitaria cava.</title>
        <authorList>
            <person name="Hill R."/>
        </authorList>
    </citation>
    <scope>NUCLEOTIDE SEQUENCE</scope>
    <source>
        <strain evidence="3">IMI 360193</strain>
    </source>
</reference>
<feature type="region of interest" description="Disordered" evidence="1">
    <location>
        <begin position="20"/>
        <end position="118"/>
    </location>
</feature>
<feature type="domain" description="PD-(D/E)XK nuclease-like" evidence="2">
    <location>
        <begin position="231"/>
        <end position="290"/>
    </location>
</feature>
<evidence type="ECO:0000313" key="4">
    <source>
        <dbReference type="Proteomes" id="UP001140562"/>
    </source>
</evidence>
<dbReference type="EMBL" id="JAPEUV010000228">
    <property type="protein sequence ID" value="KAJ4330091.1"/>
    <property type="molecule type" value="Genomic_DNA"/>
</dbReference>
<evidence type="ECO:0000313" key="3">
    <source>
        <dbReference type="EMBL" id="KAJ4330091.1"/>
    </source>
</evidence>
<sequence length="297" mass="33659">MHPISVAAWIRELEPRARTQPFPSSLRTYKRRQHDTGKSPRPRPRKKVRRVVLGEIAANDQNMFMPSPESNASQPKKSIDKKRMRTPSPSKNQRQFPDDAYSPDDINDTTPRPNRFARSAYPVPNLSYKEALCNELIVVDDDLLARSPTRSLTQSQSSNRSASPKKITSLWNVGNGVIYTHLANTTASKREQLGENGLALLEKLEDVGDGPVVPARLKQRLAEADMGKVKQHHFDASDERLVDELLWELRTIQDIVSLSHRCSVNRDHETEWNNRVHTKVLELALGNDETSVGFRSV</sequence>
<gene>
    <name evidence="3" type="ORF">N0V87_010306</name>
</gene>